<keyword evidence="2" id="KW-0472">Membrane</keyword>
<dbReference type="AlphaFoldDB" id="A0A917TXX9"/>
<keyword evidence="5" id="KW-1185">Reference proteome</keyword>
<feature type="transmembrane region" description="Helical" evidence="2">
    <location>
        <begin position="20"/>
        <end position="39"/>
    </location>
</feature>
<sequence>MIQDILGRLRRRDDGSLPLAMLLTLVGTSLSTLMVPVVIQQVRDTASTVRRAQALHAAQAGIDVVVGIIRSTDGNRNKLCDIPLDFEGAVADGIGRYWVTVELLNEGAPVADCRSKAPTSALIKSKGTNVLPGERVMDVPDPLARKLRATYKFRFTNANVEGGLVKFLGGAYCLDAGSSSPAVGTNVTTQPCSTGSSRQTFTYTKYLTLQLVSSKTPMCLDSGAGPVAGTLIQFRPCGSPTVPYHQQWNLNDGSSFQSTDSSGLKLGSLCFHAKQASTSGAFVELVNCGGSDNTRTFAPEASVGAGAAGPPAQLVNFKQFGRCVDVTNFDVTLNFLIVWPCKQAPNQANVGWNQRFTIPATADGKTGHASGQISTYDSSKTKKTVCLTTADPEKFVTMQACPAPTTASAEWTVYYQEQTYGASYVILDSKGYCLTPTDLDARPLLDNNIFKGSTTVSKLTVAPCNGSKLQKWNAPANTEDPSPLKDIGED</sequence>
<dbReference type="RefSeq" id="WP_190252242.1">
    <property type="nucleotide sequence ID" value="NZ_BMPI01000024.1"/>
</dbReference>
<keyword evidence="2" id="KW-1133">Transmembrane helix</keyword>
<evidence type="ECO:0000256" key="2">
    <source>
        <dbReference type="SAM" id="Phobius"/>
    </source>
</evidence>
<dbReference type="SUPFAM" id="SSF50370">
    <property type="entry name" value="Ricin B-like lectins"/>
    <property type="match status" value="2"/>
</dbReference>
<feature type="domain" description="Ricin B lectin" evidence="3">
    <location>
        <begin position="309"/>
        <end position="475"/>
    </location>
</feature>
<dbReference type="CDD" id="cd00161">
    <property type="entry name" value="beta-trefoil_Ricin-like"/>
    <property type="match status" value="2"/>
</dbReference>
<dbReference type="SMART" id="SM00458">
    <property type="entry name" value="RICIN"/>
    <property type="match status" value="2"/>
</dbReference>
<evidence type="ECO:0000256" key="1">
    <source>
        <dbReference type="SAM" id="MobiDB-lite"/>
    </source>
</evidence>
<protein>
    <recommendedName>
        <fullName evidence="3">Ricin B lectin domain-containing protein</fullName>
    </recommendedName>
</protein>
<dbReference type="Pfam" id="PF00652">
    <property type="entry name" value="Ricin_B_lectin"/>
    <property type="match status" value="1"/>
</dbReference>
<feature type="compositionally biased region" description="Polar residues" evidence="1">
    <location>
        <begin position="470"/>
        <end position="480"/>
    </location>
</feature>
<accession>A0A917TXX9</accession>
<comment type="caution">
    <text evidence="4">The sequence shown here is derived from an EMBL/GenBank/DDBJ whole genome shotgun (WGS) entry which is preliminary data.</text>
</comment>
<dbReference type="Proteomes" id="UP000642070">
    <property type="component" value="Unassembled WGS sequence"/>
</dbReference>
<dbReference type="InterPro" id="IPR000772">
    <property type="entry name" value="Ricin_B_lectin"/>
</dbReference>
<evidence type="ECO:0000313" key="4">
    <source>
        <dbReference type="EMBL" id="GGM41635.1"/>
    </source>
</evidence>
<organism evidence="4 5">
    <name type="scientific">Dactylosporangium sucinum</name>
    <dbReference type="NCBI Taxonomy" id="1424081"/>
    <lineage>
        <taxon>Bacteria</taxon>
        <taxon>Bacillati</taxon>
        <taxon>Actinomycetota</taxon>
        <taxon>Actinomycetes</taxon>
        <taxon>Micromonosporales</taxon>
        <taxon>Micromonosporaceae</taxon>
        <taxon>Dactylosporangium</taxon>
    </lineage>
</organism>
<evidence type="ECO:0000313" key="5">
    <source>
        <dbReference type="Proteomes" id="UP000642070"/>
    </source>
</evidence>
<feature type="domain" description="Ricin B lectin" evidence="3">
    <location>
        <begin position="162"/>
        <end position="300"/>
    </location>
</feature>
<dbReference type="InterPro" id="IPR035992">
    <property type="entry name" value="Ricin_B-like_lectins"/>
</dbReference>
<gene>
    <name evidence="4" type="ORF">GCM10007977_048860</name>
</gene>
<evidence type="ECO:0000259" key="3">
    <source>
        <dbReference type="SMART" id="SM00458"/>
    </source>
</evidence>
<keyword evidence="2" id="KW-0812">Transmembrane</keyword>
<name>A0A917TXX9_9ACTN</name>
<dbReference type="Gene3D" id="2.80.10.50">
    <property type="match status" value="2"/>
</dbReference>
<dbReference type="EMBL" id="BMPI01000024">
    <property type="protein sequence ID" value="GGM41635.1"/>
    <property type="molecule type" value="Genomic_DNA"/>
</dbReference>
<feature type="region of interest" description="Disordered" evidence="1">
    <location>
        <begin position="470"/>
        <end position="490"/>
    </location>
</feature>
<reference evidence="4" key="1">
    <citation type="journal article" date="2014" name="Int. J. Syst. Evol. Microbiol.">
        <title>Complete genome sequence of Corynebacterium casei LMG S-19264T (=DSM 44701T), isolated from a smear-ripened cheese.</title>
        <authorList>
            <consortium name="US DOE Joint Genome Institute (JGI-PGF)"/>
            <person name="Walter F."/>
            <person name="Albersmeier A."/>
            <person name="Kalinowski J."/>
            <person name="Ruckert C."/>
        </authorList>
    </citation>
    <scope>NUCLEOTIDE SEQUENCE</scope>
    <source>
        <strain evidence="4">JCM 19831</strain>
    </source>
</reference>
<reference evidence="4" key="2">
    <citation type="submission" date="2020-09" db="EMBL/GenBank/DDBJ databases">
        <authorList>
            <person name="Sun Q."/>
            <person name="Ohkuma M."/>
        </authorList>
    </citation>
    <scope>NUCLEOTIDE SEQUENCE</scope>
    <source>
        <strain evidence="4">JCM 19831</strain>
    </source>
</reference>
<proteinExistence type="predicted"/>
<dbReference type="PROSITE" id="PS50231">
    <property type="entry name" value="RICIN_B_LECTIN"/>
    <property type="match status" value="2"/>
</dbReference>